<reference evidence="2" key="1">
    <citation type="journal article" date="2019" name="Int. J. Syst. Evol. Microbiol.">
        <title>The Global Catalogue of Microorganisms (GCM) 10K type strain sequencing project: providing services to taxonomists for standard genome sequencing and annotation.</title>
        <authorList>
            <consortium name="The Broad Institute Genomics Platform"/>
            <consortium name="The Broad Institute Genome Sequencing Center for Infectious Disease"/>
            <person name="Wu L."/>
            <person name="Ma J."/>
        </authorList>
    </citation>
    <scope>NUCLEOTIDE SEQUENCE [LARGE SCALE GENOMIC DNA]</scope>
    <source>
        <strain evidence="2">CGMCC 1.11013</strain>
    </source>
</reference>
<comment type="caution">
    <text evidence="1">The sequence shown here is derived from an EMBL/GenBank/DDBJ whole genome shotgun (WGS) entry which is preliminary data.</text>
</comment>
<protein>
    <submittedName>
        <fullName evidence="1">Uncharacterized protein</fullName>
    </submittedName>
</protein>
<proteinExistence type="predicted"/>
<evidence type="ECO:0000313" key="2">
    <source>
        <dbReference type="Proteomes" id="UP000597138"/>
    </source>
</evidence>
<organism evidence="1 2">
    <name type="scientific">Caballeronia grimmiae</name>
    <dbReference type="NCBI Taxonomy" id="1071679"/>
    <lineage>
        <taxon>Bacteria</taxon>
        <taxon>Pseudomonadati</taxon>
        <taxon>Pseudomonadota</taxon>
        <taxon>Betaproteobacteria</taxon>
        <taxon>Burkholderiales</taxon>
        <taxon>Burkholderiaceae</taxon>
        <taxon>Caballeronia</taxon>
    </lineage>
</organism>
<evidence type="ECO:0000313" key="1">
    <source>
        <dbReference type="EMBL" id="GGD63140.1"/>
    </source>
</evidence>
<name>A0ABQ1RBJ7_9BURK</name>
<dbReference type="EMBL" id="BMEG01000002">
    <property type="protein sequence ID" value="GGD63140.1"/>
    <property type="molecule type" value="Genomic_DNA"/>
</dbReference>
<gene>
    <name evidence="1" type="ORF">GCM10010985_16550</name>
</gene>
<accession>A0ABQ1RBJ7</accession>
<sequence>MSDSQKQDVDWDKVTPHVRRRKCPGCGTELSRFNLTGLLFPIEQFAMAYLQDANRKLGWSIRPFGMQSMNELQFLAFSSICDNCTLLSTWDFGVEELDEILAQRIQPPFAQINWTYNPAKLARALELSPEWLRPSLQQLVESLTPKKENEQKPPSAS</sequence>
<keyword evidence="2" id="KW-1185">Reference proteome</keyword>
<dbReference type="RefSeq" id="WP_152562592.1">
    <property type="nucleotide sequence ID" value="NZ_BMEG01000002.1"/>
</dbReference>
<dbReference type="Proteomes" id="UP000597138">
    <property type="component" value="Unassembled WGS sequence"/>
</dbReference>